<evidence type="ECO:0000259" key="1">
    <source>
        <dbReference type="PROSITE" id="PS51186"/>
    </source>
</evidence>
<sequence>MLTAEQRKAIHGLQQIVEKEDVIQLKLNWDMLASENRSVNRPEDYFHYDANGRLLGFLAIYQFGDKVECCGMVDPMARRQGIAQKLFNEAVKDWETASQFLINTPVLSSSGASFCEANGANYAFTEHQLVCSELPIPYTKTGVKIRPAVANDEKMILQFDEDGFGLTKKEAKSLYSSRGTQGTYMIEEHGEPVGKLRLDRQKKESWIYGFVLMKAKRGKGIGRAALTDIVHREVSNDKTVWLDVAVDNEAALSLYKTCGFTADGAQAYYAYK</sequence>
<accession>A0ABS2SYJ2</accession>
<comment type="caution">
    <text evidence="2">The sequence shown here is derived from an EMBL/GenBank/DDBJ whole genome shotgun (WGS) entry which is preliminary data.</text>
</comment>
<gene>
    <name evidence="2" type="ORF">JOC54_003899</name>
</gene>
<dbReference type="Pfam" id="PF00583">
    <property type="entry name" value="Acetyltransf_1"/>
    <property type="match status" value="2"/>
</dbReference>
<dbReference type="PROSITE" id="PS51186">
    <property type="entry name" value="GNAT"/>
    <property type="match status" value="1"/>
</dbReference>
<proteinExistence type="predicted"/>
<dbReference type="RefSeq" id="WP_204468287.1">
    <property type="nucleotide sequence ID" value="NZ_JAFBCV010000015.1"/>
</dbReference>
<dbReference type="PANTHER" id="PTHR43617">
    <property type="entry name" value="L-AMINO ACID N-ACETYLTRANSFERASE"/>
    <property type="match status" value="1"/>
</dbReference>
<evidence type="ECO:0000313" key="3">
    <source>
        <dbReference type="Proteomes" id="UP001179280"/>
    </source>
</evidence>
<dbReference type="InterPro" id="IPR000182">
    <property type="entry name" value="GNAT_dom"/>
</dbReference>
<feature type="domain" description="N-acetyltransferase" evidence="1">
    <location>
        <begin position="143"/>
        <end position="272"/>
    </location>
</feature>
<keyword evidence="3" id="KW-1185">Reference proteome</keyword>
<dbReference type="Proteomes" id="UP001179280">
    <property type="component" value="Unassembled WGS sequence"/>
</dbReference>
<dbReference type="EMBL" id="JAFBCV010000015">
    <property type="protein sequence ID" value="MBM7840606.1"/>
    <property type="molecule type" value="Genomic_DNA"/>
</dbReference>
<evidence type="ECO:0000313" key="2">
    <source>
        <dbReference type="EMBL" id="MBM7840606.1"/>
    </source>
</evidence>
<protein>
    <submittedName>
        <fullName evidence="2">Ribosomal protein S18 acetylase RimI-like enzyme</fullName>
    </submittedName>
</protein>
<dbReference type="InterPro" id="IPR050276">
    <property type="entry name" value="MshD_Acetyltransferase"/>
</dbReference>
<reference evidence="2" key="1">
    <citation type="submission" date="2021-01" db="EMBL/GenBank/DDBJ databases">
        <title>Genomic Encyclopedia of Type Strains, Phase IV (KMG-IV): sequencing the most valuable type-strain genomes for metagenomic binning, comparative biology and taxonomic classification.</title>
        <authorList>
            <person name="Goeker M."/>
        </authorList>
    </citation>
    <scope>NUCLEOTIDE SEQUENCE</scope>
    <source>
        <strain evidence="2">DSM 21943</strain>
    </source>
</reference>
<dbReference type="Gene3D" id="3.40.630.30">
    <property type="match status" value="1"/>
</dbReference>
<dbReference type="InterPro" id="IPR016181">
    <property type="entry name" value="Acyl_CoA_acyltransferase"/>
</dbReference>
<dbReference type="SUPFAM" id="SSF55729">
    <property type="entry name" value="Acyl-CoA N-acyltransferases (Nat)"/>
    <property type="match status" value="2"/>
</dbReference>
<name>A0ABS2SYJ2_9BACI</name>
<dbReference type="CDD" id="cd04301">
    <property type="entry name" value="NAT_SF"/>
    <property type="match status" value="2"/>
</dbReference>
<organism evidence="2 3">
    <name type="scientific">Shouchella xiaoxiensis</name>
    <dbReference type="NCBI Taxonomy" id="766895"/>
    <lineage>
        <taxon>Bacteria</taxon>
        <taxon>Bacillati</taxon>
        <taxon>Bacillota</taxon>
        <taxon>Bacilli</taxon>
        <taxon>Bacillales</taxon>
        <taxon>Bacillaceae</taxon>
        <taxon>Shouchella</taxon>
    </lineage>
</organism>